<feature type="compositionally biased region" description="Polar residues" evidence="1">
    <location>
        <begin position="208"/>
        <end position="218"/>
    </location>
</feature>
<dbReference type="EMBL" id="DS547097">
    <property type="protein sequence ID" value="EDR10320.1"/>
    <property type="molecule type" value="Genomic_DNA"/>
</dbReference>
<reference evidence="2 3" key="1">
    <citation type="journal article" date="2008" name="Nature">
        <title>The genome of Laccaria bicolor provides insights into mycorrhizal symbiosis.</title>
        <authorList>
            <person name="Martin F."/>
            <person name="Aerts A."/>
            <person name="Ahren D."/>
            <person name="Brun A."/>
            <person name="Danchin E.G.J."/>
            <person name="Duchaussoy F."/>
            <person name="Gibon J."/>
            <person name="Kohler A."/>
            <person name="Lindquist E."/>
            <person name="Pereda V."/>
            <person name="Salamov A."/>
            <person name="Shapiro H.J."/>
            <person name="Wuyts J."/>
            <person name="Blaudez D."/>
            <person name="Buee M."/>
            <person name="Brokstein P."/>
            <person name="Canbaeck B."/>
            <person name="Cohen D."/>
            <person name="Courty P.E."/>
            <person name="Coutinho P.M."/>
            <person name="Delaruelle C."/>
            <person name="Detter J.C."/>
            <person name="Deveau A."/>
            <person name="DiFazio S."/>
            <person name="Duplessis S."/>
            <person name="Fraissinet-Tachet L."/>
            <person name="Lucic E."/>
            <person name="Frey-Klett P."/>
            <person name="Fourrey C."/>
            <person name="Feussner I."/>
            <person name="Gay G."/>
            <person name="Grimwood J."/>
            <person name="Hoegger P.J."/>
            <person name="Jain P."/>
            <person name="Kilaru S."/>
            <person name="Labbe J."/>
            <person name="Lin Y.C."/>
            <person name="Legue V."/>
            <person name="Le Tacon F."/>
            <person name="Marmeisse R."/>
            <person name="Melayah D."/>
            <person name="Montanini B."/>
            <person name="Muratet M."/>
            <person name="Nehls U."/>
            <person name="Niculita-Hirzel H."/>
            <person name="Oudot-Le Secq M.P."/>
            <person name="Peter M."/>
            <person name="Quesneville H."/>
            <person name="Rajashekar B."/>
            <person name="Reich M."/>
            <person name="Rouhier N."/>
            <person name="Schmutz J."/>
            <person name="Yin T."/>
            <person name="Chalot M."/>
            <person name="Henrissat B."/>
            <person name="Kuees U."/>
            <person name="Lucas S."/>
            <person name="Van de Peer Y."/>
            <person name="Podila G.K."/>
            <person name="Polle A."/>
            <person name="Pukkila P.J."/>
            <person name="Richardson P.M."/>
            <person name="Rouze P."/>
            <person name="Sanders I.R."/>
            <person name="Stajich J.E."/>
            <person name="Tunlid A."/>
            <person name="Tuskan G."/>
            <person name="Grigoriev I.V."/>
        </authorList>
    </citation>
    <scope>NUCLEOTIDE SEQUENCE [LARGE SCALE GENOMIC DNA]</scope>
    <source>
        <strain evidence="3">S238N-H82 / ATCC MYA-4686</strain>
    </source>
</reference>
<organism evidence="3">
    <name type="scientific">Laccaria bicolor (strain S238N-H82 / ATCC MYA-4686)</name>
    <name type="common">Bicoloured deceiver</name>
    <name type="synonym">Laccaria laccata var. bicolor</name>
    <dbReference type="NCBI Taxonomy" id="486041"/>
    <lineage>
        <taxon>Eukaryota</taxon>
        <taxon>Fungi</taxon>
        <taxon>Dikarya</taxon>
        <taxon>Basidiomycota</taxon>
        <taxon>Agaricomycotina</taxon>
        <taxon>Agaricomycetes</taxon>
        <taxon>Agaricomycetidae</taxon>
        <taxon>Agaricales</taxon>
        <taxon>Agaricineae</taxon>
        <taxon>Hydnangiaceae</taxon>
        <taxon>Laccaria</taxon>
    </lineage>
</organism>
<dbReference type="KEGG" id="lbc:LACBIDRAFT_293590"/>
<name>B0D4D5_LACBS</name>
<dbReference type="AlphaFoldDB" id="B0D4D5"/>
<dbReference type="RefSeq" id="XP_001878770.1">
    <property type="nucleotide sequence ID" value="XM_001878735.1"/>
</dbReference>
<dbReference type="Proteomes" id="UP000001194">
    <property type="component" value="Unassembled WGS sequence"/>
</dbReference>
<accession>B0D4D5</accession>
<dbReference type="InParanoid" id="B0D4D5"/>
<keyword evidence="3" id="KW-1185">Reference proteome</keyword>
<feature type="compositionally biased region" description="Low complexity" evidence="1">
    <location>
        <begin position="279"/>
        <end position="291"/>
    </location>
</feature>
<gene>
    <name evidence="2" type="ORF">LACBIDRAFT_293590</name>
</gene>
<evidence type="ECO:0000313" key="2">
    <source>
        <dbReference type="EMBL" id="EDR10320.1"/>
    </source>
</evidence>
<proteinExistence type="predicted"/>
<feature type="compositionally biased region" description="Polar residues" evidence="1">
    <location>
        <begin position="292"/>
        <end position="324"/>
    </location>
</feature>
<feature type="compositionally biased region" description="Low complexity" evidence="1">
    <location>
        <begin position="66"/>
        <end position="80"/>
    </location>
</feature>
<protein>
    <submittedName>
        <fullName evidence="2">Predicted protein</fullName>
    </submittedName>
</protein>
<dbReference type="OrthoDB" id="2367685at2759"/>
<feature type="region of interest" description="Disordered" evidence="1">
    <location>
        <begin position="34"/>
        <end position="349"/>
    </location>
</feature>
<dbReference type="GeneID" id="6074610"/>
<feature type="compositionally biased region" description="Polar residues" evidence="1">
    <location>
        <begin position="145"/>
        <end position="155"/>
    </location>
</feature>
<feature type="compositionally biased region" description="Low complexity" evidence="1">
    <location>
        <begin position="521"/>
        <end position="533"/>
    </location>
</feature>
<feature type="compositionally biased region" description="Polar residues" evidence="1">
    <location>
        <begin position="248"/>
        <end position="265"/>
    </location>
</feature>
<feature type="compositionally biased region" description="Polar residues" evidence="1">
    <location>
        <begin position="494"/>
        <end position="514"/>
    </location>
</feature>
<sequence length="650" mass="69437">MQNPDPRPLPNGWTQHYDTSRNTWYYVQINVTPPRASHQHPADLGPVSQAGLSGALGVPPPPPSLYPGIPASLQSGQGPQSNGGSGLSLAQRLYANSAKTESTPPLISASARDLRNLDVPQAPPRRTSMSGISTPPAPVSPPTGLRSSPSLQNIPRENDATYIPTNFADRRTDQPNGSGSSRTDTSVRSDSDIAPPSYALTDDEFSIPDQTNDSQEAPTIQPPPLDRAQSYDVPPPPLPKDNHPNLANDGTASQFPAFQRAQSYQVPPPPPFLGHRTTSYPASSSAYPSSSTGPRSTPQTSTMAQPQQTGNAYESTPYRQTTASQPPPCQGMPATGNRPTPQPQAPGGSAVGNSILNSNVVQALLNIFSGSNSGVNQSTLHAVLQGQPGADYQSIINALTLKQQQANMHRFQGSQQTPPVDYQPLINELRLQMISSSQSAATQQAFARLAQQASTQQSSTQQAFARLAQQTSPHQASSTQQAFANLAQQFSGPSATQQVFAHPAQQASGPSATQKAFAHLAQQAQQAAPQQPFAQQPFAQPPFAQQPFAQPPFAQPPFAQQPFAQQPFVQPPFAQPPFAQPPFAQPSVAQQFAAQQTEAQQVAALEEQMAALQAYHRVAARGRNNALDLLDDGRYTYVKKRSSNPILDLI</sequence>
<feature type="region of interest" description="Disordered" evidence="1">
    <location>
        <begin position="494"/>
        <end position="533"/>
    </location>
</feature>
<evidence type="ECO:0000313" key="3">
    <source>
        <dbReference type="Proteomes" id="UP000001194"/>
    </source>
</evidence>
<dbReference type="HOGENOM" id="CLU_407717_0_0_1"/>
<evidence type="ECO:0000256" key="1">
    <source>
        <dbReference type="SAM" id="MobiDB-lite"/>
    </source>
</evidence>